<sequence length="128" mass="14462">MMAEQLDFTKPHVLRDEAEYQAAVAEIDRLLDEEPEPNSEACDRLEFLSVLVQAYEDTHNPLDDLPTPQAIVDFMLEQHGLVRADLAKWLGGKSRVSEFFQGIRPLSLKQIAALREHLGIPADLLLVK</sequence>
<name>W4LUN4_ENTF1</name>
<reference evidence="1 2" key="1">
    <citation type="journal article" date="2014" name="Nature">
        <title>An environmental bacterial taxon with a large and distinct metabolic repertoire.</title>
        <authorList>
            <person name="Wilson M.C."/>
            <person name="Mori T."/>
            <person name="Ruckert C."/>
            <person name="Uria A.R."/>
            <person name="Helf M.J."/>
            <person name="Takada K."/>
            <person name="Gernert C."/>
            <person name="Steffens U.A."/>
            <person name="Heycke N."/>
            <person name="Schmitt S."/>
            <person name="Rinke C."/>
            <person name="Helfrich E.J."/>
            <person name="Brachmann A.O."/>
            <person name="Gurgui C."/>
            <person name="Wakimoto T."/>
            <person name="Kracht M."/>
            <person name="Crusemann M."/>
            <person name="Hentschel U."/>
            <person name="Abe I."/>
            <person name="Matsunaga S."/>
            <person name="Kalinowski J."/>
            <person name="Takeyama H."/>
            <person name="Piel J."/>
        </authorList>
    </citation>
    <scope>NUCLEOTIDE SEQUENCE [LARGE SCALE GENOMIC DNA]</scope>
    <source>
        <strain evidence="2">TSY1</strain>
    </source>
</reference>
<organism evidence="1 2">
    <name type="scientific">Entotheonella factor</name>
    <dbReference type="NCBI Taxonomy" id="1429438"/>
    <lineage>
        <taxon>Bacteria</taxon>
        <taxon>Pseudomonadati</taxon>
        <taxon>Nitrospinota/Tectimicrobiota group</taxon>
        <taxon>Candidatus Tectimicrobiota</taxon>
        <taxon>Candidatus Entotheonellia</taxon>
        <taxon>Candidatus Entotheonellales</taxon>
        <taxon>Candidatus Entotheonellaceae</taxon>
        <taxon>Candidatus Entotheonella</taxon>
    </lineage>
</organism>
<dbReference type="GO" id="GO:0006355">
    <property type="term" value="P:regulation of DNA-templated transcription"/>
    <property type="evidence" value="ECO:0007669"/>
    <property type="project" value="InterPro"/>
</dbReference>
<dbReference type="HOGENOM" id="CLU_125852_2_0_7"/>
<evidence type="ECO:0000313" key="2">
    <source>
        <dbReference type="Proteomes" id="UP000019141"/>
    </source>
</evidence>
<proteinExistence type="predicted"/>
<keyword evidence="2" id="KW-1185">Reference proteome</keyword>
<dbReference type="PANTHER" id="PTHR40455:SF1">
    <property type="entry name" value="ANTITOXIN HIGA"/>
    <property type="match status" value="1"/>
</dbReference>
<evidence type="ECO:0008006" key="3">
    <source>
        <dbReference type="Google" id="ProtNLM"/>
    </source>
</evidence>
<dbReference type="Proteomes" id="UP000019141">
    <property type="component" value="Unassembled WGS sequence"/>
</dbReference>
<dbReference type="AlphaFoldDB" id="W4LUN4"/>
<dbReference type="EMBL" id="AZHW01000217">
    <property type="protein sequence ID" value="ETX01590.1"/>
    <property type="molecule type" value="Genomic_DNA"/>
</dbReference>
<dbReference type="GO" id="GO:0001046">
    <property type="term" value="F:core promoter sequence-specific DNA binding"/>
    <property type="evidence" value="ECO:0007669"/>
    <property type="project" value="TreeGrafter"/>
</dbReference>
<dbReference type="PANTHER" id="PTHR40455">
    <property type="entry name" value="ANTITOXIN HIGA"/>
    <property type="match status" value="1"/>
</dbReference>
<protein>
    <recommendedName>
        <fullName evidence="3">Transcriptional regulator</fullName>
    </recommendedName>
</protein>
<dbReference type="InterPro" id="IPR039060">
    <property type="entry name" value="Antitox_HigA"/>
</dbReference>
<comment type="caution">
    <text evidence="1">The sequence shown here is derived from an EMBL/GenBank/DDBJ whole genome shotgun (WGS) entry which is preliminary data.</text>
</comment>
<evidence type="ECO:0000313" key="1">
    <source>
        <dbReference type="EMBL" id="ETX01590.1"/>
    </source>
</evidence>
<gene>
    <name evidence="1" type="ORF">ETSY1_06820</name>
</gene>
<accession>W4LUN4</accession>